<dbReference type="EC" id="1.1.1.193" evidence="15"/>
<keyword evidence="21" id="KW-1185">Reference proteome</keyword>
<dbReference type="GO" id="GO:0009231">
    <property type="term" value="P:riboflavin biosynthetic process"/>
    <property type="evidence" value="ECO:0007669"/>
    <property type="project" value="UniProtKB-UniPathway"/>
</dbReference>
<evidence type="ECO:0000256" key="18">
    <source>
        <dbReference type="PIRSR" id="PIRSR006769-3"/>
    </source>
</evidence>
<name>A0A2W0HC97_9BACI</name>
<dbReference type="EMBL" id="PDOF01000001">
    <property type="protein sequence ID" value="PYZ98491.1"/>
    <property type="molecule type" value="Genomic_DNA"/>
</dbReference>
<proteinExistence type="inferred from homology"/>
<dbReference type="NCBIfam" id="TIGR00326">
    <property type="entry name" value="eubact_ribD"/>
    <property type="match status" value="1"/>
</dbReference>
<evidence type="ECO:0000256" key="8">
    <source>
        <dbReference type="ARBA" id="ARBA00022801"/>
    </source>
</evidence>
<dbReference type="InterPro" id="IPR050765">
    <property type="entry name" value="Riboflavin_Biosynth_HTPR"/>
</dbReference>
<evidence type="ECO:0000313" key="20">
    <source>
        <dbReference type="EMBL" id="PYZ98491.1"/>
    </source>
</evidence>
<dbReference type="InterPro" id="IPR016193">
    <property type="entry name" value="Cytidine_deaminase-like"/>
</dbReference>
<dbReference type="UniPathway" id="UPA00275">
    <property type="reaction ID" value="UER00401"/>
</dbReference>
<feature type="binding site" evidence="17">
    <location>
        <position position="215"/>
    </location>
    <ligand>
        <name>substrate</name>
    </ligand>
</feature>
<feature type="binding site" evidence="17">
    <location>
        <position position="162"/>
    </location>
    <ligand>
        <name>NADP(+)</name>
        <dbReference type="ChEBI" id="CHEBI:58349"/>
    </ligand>
</feature>
<dbReference type="SUPFAM" id="SSF53927">
    <property type="entry name" value="Cytidine deaminase-like"/>
    <property type="match status" value="1"/>
</dbReference>
<dbReference type="GO" id="GO:0008835">
    <property type="term" value="F:diaminohydroxyphosphoribosylaminopyrimidine deaminase activity"/>
    <property type="evidence" value="ECO:0007669"/>
    <property type="project" value="UniProtKB-EC"/>
</dbReference>
<dbReference type="CDD" id="cd01284">
    <property type="entry name" value="Riboflavin_deaminase-reductase"/>
    <property type="match status" value="1"/>
</dbReference>
<evidence type="ECO:0000256" key="13">
    <source>
        <dbReference type="ARBA" id="ARBA00049861"/>
    </source>
</evidence>
<protein>
    <recommendedName>
        <fullName evidence="15">Riboflavin biosynthesis protein RibD</fullName>
    </recommendedName>
    <domain>
        <recommendedName>
            <fullName evidence="15">Diaminohydroxyphosphoribosylaminopyrimidine deaminase</fullName>
            <shortName evidence="15">DRAP deaminase</shortName>
            <ecNumber evidence="15">3.5.4.26</ecNumber>
        </recommendedName>
        <alternativeName>
            <fullName evidence="15">Riboflavin-specific deaminase</fullName>
        </alternativeName>
    </domain>
    <domain>
        <recommendedName>
            <fullName evidence="15">5-amino-6-(5-phosphoribosylamino)uracil reductase</fullName>
            <ecNumber evidence="15">1.1.1.193</ecNumber>
        </recommendedName>
        <alternativeName>
            <fullName evidence="15">HTP reductase</fullName>
        </alternativeName>
    </domain>
</protein>
<evidence type="ECO:0000256" key="12">
    <source>
        <dbReference type="ARBA" id="ARBA00023268"/>
    </source>
</evidence>
<feature type="binding site" evidence="17">
    <location>
        <position position="204"/>
    </location>
    <ligand>
        <name>NADP(+)</name>
        <dbReference type="ChEBI" id="CHEBI:58349"/>
    </ligand>
</feature>
<evidence type="ECO:0000256" key="10">
    <source>
        <dbReference type="ARBA" id="ARBA00022857"/>
    </source>
</evidence>
<evidence type="ECO:0000256" key="16">
    <source>
        <dbReference type="PIRSR" id="PIRSR006769-1"/>
    </source>
</evidence>
<feature type="binding site" evidence="18">
    <location>
        <position position="92"/>
    </location>
    <ligand>
        <name>Zn(2+)</name>
        <dbReference type="ChEBI" id="CHEBI:29105"/>
        <note>catalytic</note>
    </ligand>
</feature>
<comment type="function">
    <text evidence="1 15">Converts 2,5-diamino-6-(ribosylamino)-4(3h)-pyrimidinone 5'-phosphate into 5-amino-6-(ribosylamino)-2,4(1h,3h)-pyrimidinedione 5'-phosphate.</text>
</comment>
<dbReference type="AlphaFoldDB" id="A0A2W0HC97"/>
<evidence type="ECO:0000256" key="9">
    <source>
        <dbReference type="ARBA" id="ARBA00022833"/>
    </source>
</evidence>
<feature type="binding site" evidence="18">
    <location>
        <position position="83"/>
    </location>
    <ligand>
        <name>Zn(2+)</name>
        <dbReference type="ChEBI" id="CHEBI:29105"/>
        <note>catalytic</note>
    </ligand>
</feature>
<dbReference type="FunFam" id="3.40.140.10:FF:000025">
    <property type="entry name" value="Riboflavin biosynthesis protein RibD"/>
    <property type="match status" value="1"/>
</dbReference>
<evidence type="ECO:0000256" key="14">
    <source>
        <dbReference type="ARBA" id="ARBA00049886"/>
    </source>
</evidence>
<evidence type="ECO:0000256" key="4">
    <source>
        <dbReference type="ARBA" id="ARBA00005259"/>
    </source>
</evidence>
<dbReference type="Gene3D" id="3.40.140.10">
    <property type="entry name" value="Cytidine Deaminase, domain 2"/>
    <property type="match status" value="1"/>
</dbReference>
<dbReference type="InterPro" id="IPR016192">
    <property type="entry name" value="APOBEC/CMP_deaminase_Zn-bd"/>
</dbReference>
<keyword evidence="8 15" id="KW-0378">Hydrolase</keyword>
<keyword evidence="12" id="KW-0511">Multifunctional enzyme</keyword>
<dbReference type="Gene3D" id="3.40.430.10">
    <property type="entry name" value="Dihydrofolate Reductase, subunit A"/>
    <property type="match status" value="1"/>
</dbReference>
<keyword evidence="10 15" id="KW-0521">NADP</keyword>
<dbReference type="PROSITE" id="PS51747">
    <property type="entry name" value="CYT_DCMP_DEAMINASES_2"/>
    <property type="match status" value="1"/>
</dbReference>
<dbReference type="GO" id="GO:0008270">
    <property type="term" value="F:zinc ion binding"/>
    <property type="evidence" value="ECO:0007669"/>
    <property type="project" value="InterPro"/>
</dbReference>
<dbReference type="SUPFAM" id="SSF53597">
    <property type="entry name" value="Dihydrofolate reductase-like"/>
    <property type="match status" value="1"/>
</dbReference>
<evidence type="ECO:0000256" key="1">
    <source>
        <dbReference type="ARBA" id="ARBA00002151"/>
    </source>
</evidence>
<evidence type="ECO:0000256" key="17">
    <source>
        <dbReference type="PIRSR" id="PIRSR006769-2"/>
    </source>
</evidence>
<comment type="pathway">
    <text evidence="3 15">Cofactor biosynthesis; riboflavin biosynthesis; 5-amino-6-(D-ribitylamino)uracil from GTP: step 3/4.</text>
</comment>
<feature type="binding site" evidence="17">
    <location>
        <position position="208"/>
    </location>
    <ligand>
        <name>NADP(+)</name>
        <dbReference type="ChEBI" id="CHEBI:58349"/>
    </ligand>
</feature>
<comment type="pathway">
    <text evidence="2 15">Cofactor biosynthesis; riboflavin biosynthesis; 5-amino-6-(D-ribitylamino)uracil from GTP: step 2/4.</text>
</comment>
<reference evidence="20 21" key="1">
    <citation type="submission" date="2017-10" db="EMBL/GenBank/DDBJ databases">
        <title>Bacillus sp. nov., a halophilic bacterium isolated from a Yangshapao Lake.</title>
        <authorList>
            <person name="Wang H."/>
        </authorList>
    </citation>
    <scope>NUCLEOTIDE SEQUENCE [LARGE SCALE GENOMIC DNA]</scope>
    <source>
        <strain evidence="20 21">YSP-3</strain>
    </source>
</reference>
<feature type="binding site" evidence="17">
    <location>
        <position position="212"/>
    </location>
    <ligand>
        <name>substrate</name>
    </ligand>
</feature>
<organism evidence="20 21">
    <name type="scientific">Alteribacter lacisalsi</name>
    <dbReference type="NCBI Taxonomy" id="2045244"/>
    <lineage>
        <taxon>Bacteria</taxon>
        <taxon>Bacillati</taxon>
        <taxon>Bacillota</taxon>
        <taxon>Bacilli</taxon>
        <taxon>Bacillales</taxon>
        <taxon>Bacillaceae</taxon>
        <taxon>Alteribacter</taxon>
    </lineage>
</organism>
<comment type="catalytic activity">
    <reaction evidence="13 15">
        <text>5-amino-6-(5-phospho-D-ribitylamino)uracil + NADP(+) = 5-amino-6-(5-phospho-D-ribosylamino)uracil + NADPH + H(+)</text>
        <dbReference type="Rhea" id="RHEA:17845"/>
        <dbReference type="ChEBI" id="CHEBI:15378"/>
        <dbReference type="ChEBI" id="CHEBI:57783"/>
        <dbReference type="ChEBI" id="CHEBI:58349"/>
        <dbReference type="ChEBI" id="CHEBI:58421"/>
        <dbReference type="ChEBI" id="CHEBI:58453"/>
        <dbReference type="EC" id="1.1.1.193"/>
    </reaction>
</comment>
<keyword evidence="7 15" id="KW-0479">Metal-binding</keyword>
<dbReference type="InterPro" id="IPR011549">
    <property type="entry name" value="RibD_C"/>
</dbReference>
<dbReference type="EC" id="3.5.4.26" evidence="15"/>
<feature type="binding site" evidence="17">
    <location>
        <position position="176"/>
    </location>
    <ligand>
        <name>substrate</name>
    </ligand>
</feature>
<feature type="active site" description="Proton donor" evidence="16">
    <location>
        <position position="60"/>
    </location>
</feature>
<evidence type="ECO:0000256" key="3">
    <source>
        <dbReference type="ARBA" id="ARBA00004910"/>
    </source>
</evidence>
<evidence type="ECO:0000256" key="6">
    <source>
        <dbReference type="ARBA" id="ARBA00022619"/>
    </source>
</evidence>
<keyword evidence="9 15" id="KW-0862">Zinc</keyword>
<accession>A0A2W0HC97</accession>
<feature type="binding site" evidence="17">
    <location>
        <begin position="301"/>
        <end position="307"/>
    </location>
    <ligand>
        <name>NADP(+)</name>
        <dbReference type="ChEBI" id="CHEBI:58349"/>
    </ligand>
</feature>
<sequence>MSIQEANDVNDETYMKMALGLARPTLGQTSPNPAVGAVLVKNNEIIGMGAHLKAGEPHAERHALSMAGKKAGGAVMYVTLEPCAHFGRTPPCAKALIEAGVAKVVIGAKDPDERVSGRGIRMLKAAGIEVEEGVCEEEALELNRMFFHSVTSRTPYVTLKTASSLDGKIATHKGESKWITGEKAREDVHRLRHTHDAILVGVNTVIADNPSLTVRLPGGGKNPVRIILDNHLRTPADAGMLHDRQAPVWIITGENGNKEKKAALEAAGAEVMTLAGDAVLIEPLLELLGESGIRSLLVEGGGSVNDSFLRSGLFNQIIVYLAPILIGGKEARSSFSGLGIGRLEDTAKLTIKTTETIGDDLKITAVREENHVYRNY</sequence>
<dbReference type="Pfam" id="PF00383">
    <property type="entry name" value="dCMP_cyt_deam_1"/>
    <property type="match status" value="1"/>
</dbReference>
<evidence type="ECO:0000313" key="21">
    <source>
        <dbReference type="Proteomes" id="UP000248066"/>
    </source>
</evidence>
<dbReference type="InterPro" id="IPR024072">
    <property type="entry name" value="DHFR-like_dom_sf"/>
</dbReference>
<dbReference type="NCBIfam" id="TIGR00227">
    <property type="entry name" value="ribD_Cterm"/>
    <property type="match status" value="1"/>
</dbReference>
<feature type="domain" description="CMP/dCMP-type deaminase" evidence="19">
    <location>
        <begin position="9"/>
        <end position="131"/>
    </location>
</feature>
<comment type="caution">
    <text evidence="20">The sequence shown here is derived from an EMBL/GenBank/DDBJ whole genome shotgun (WGS) entry which is preliminary data.</text>
</comment>
<evidence type="ECO:0000256" key="5">
    <source>
        <dbReference type="ARBA" id="ARBA00007417"/>
    </source>
</evidence>
<comment type="similarity">
    <text evidence="4 15">In the N-terminal section; belongs to the cytidine and deoxycytidylate deaminase family.</text>
</comment>
<dbReference type="PANTHER" id="PTHR38011">
    <property type="entry name" value="DIHYDROFOLATE REDUCTASE FAMILY PROTEIN (AFU_ORTHOLOGUE AFUA_8G06820)"/>
    <property type="match status" value="1"/>
</dbReference>
<gene>
    <name evidence="20" type="primary">ribD</name>
    <name evidence="20" type="ORF">CR205_07855</name>
</gene>
<comment type="cofactor">
    <cofactor evidence="15 18">
        <name>Zn(2+)</name>
        <dbReference type="ChEBI" id="CHEBI:29105"/>
    </cofactor>
    <text evidence="15 18">Binds 1 zinc ion.</text>
</comment>
<dbReference type="Pfam" id="PF01872">
    <property type="entry name" value="RibD_C"/>
    <property type="match status" value="1"/>
</dbReference>
<comment type="catalytic activity">
    <reaction evidence="14 15">
        <text>2,5-diamino-6-hydroxy-4-(5-phosphoribosylamino)-pyrimidine + H2O + H(+) = 5-amino-6-(5-phospho-D-ribosylamino)uracil + NH4(+)</text>
        <dbReference type="Rhea" id="RHEA:21868"/>
        <dbReference type="ChEBI" id="CHEBI:15377"/>
        <dbReference type="ChEBI" id="CHEBI:15378"/>
        <dbReference type="ChEBI" id="CHEBI:28938"/>
        <dbReference type="ChEBI" id="CHEBI:58453"/>
        <dbReference type="ChEBI" id="CHEBI:58614"/>
        <dbReference type="EC" id="3.5.4.26"/>
    </reaction>
</comment>
<evidence type="ECO:0000256" key="7">
    <source>
        <dbReference type="ARBA" id="ARBA00022723"/>
    </source>
</evidence>
<keyword evidence="6 15" id="KW-0686">Riboflavin biosynthesis</keyword>
<dbReference type="GO" id="GO:0008703">
    <property type="term" value="F:5-amino-6-(5-phosphoribosylamino)uracil reductase activity"/>
    <property type="evidence" value="ECO:0007669"/>
    <property type="project" value="UniProtKB-EC"/>
</dbReference>
<dbReference type="Proteomes" id="UP000248066">
    <property type="component" value="Unassembled WGS sequence"/>
</dbReference>
<evidence type="ECO:0000256" key="11">
    <source>
        <dbReference type="ARBA" id="ARBA00023002"/>
    </source>
</evidence>
<evidence type="ECO:0000259" key="19">
    <source>
        <dbReference type="PROSITE" id="PS51747"/>
    </source>
</evidence>
<dbReference type="InterPro" id="IPR002125">
    <property type="entry name" value="CMP_dCMP_dom"/>
</dbReference>
<dbReference type="PROSITE" id="PS00903">
    <property type="entry name" value="CYT_DCMP_DEAMINASES_1"/>
    <property type="match status" value="1"/>
</dbReference>
<comment type="similarity">
    <text evidence="5 15">In the C-terminal section; belongs to the HTP reductase family.</text>
</comment>
<evidence type="ECO:0000256" key="15">
    <source>
        <dbReference type="PIRNR" id="PIRNR006769"/>
    </source>
</evidence>
<dbReference type="PIRSF" id="PIRSF006769">
    <property type="entry name" value="RibD"/>
    <property type="match status" value="1"/>
</dbReference>
<dbReference type="InterPro" id="IPR004794">
    <property type="entry name" value="Eubact_RibD"/>
</dbReference>
<feature type="binding site" evidence="17">
    <location>
        <position position="192"/>
    </location>
    <ligand>
        <name>substrate</name>
    </ligand>
</feature>
<dbReference type="GO" id="GO:0050661">
    <property type="term" value="F:NADP binding"/>
    <property type="evidence" value="ECO:0007669"/>
    <property type="project" value="InterPro"/>
</dbReference>
<feature type="binding site" evidence="17">
    <location>
        <position position="299"/>
    </location>
    <ligand>
        <name>substrate</name>
    </ligand>
</feature>
<keyword evidence="11 15" id="KW-0560">Oxidoreductase</keyword>
<evidence type="ECO:0000256" key="2">
    <source>
        <dbReference type="ARBA" id="ARBA00004882"/>
    </source>
</evidence>
<feature type="binding site" evidence="18">
    <location>
        <position position="58"/>
    </location>
    <ligand>
        <name>Zn(2+)</name>
        <dbReference type="ChEBI" id="CHEBI:29105"/>
        <note>catalytic</note>
    </ligand>
</feature>
<dbReference type="InterPro" id="IPR002734">
    <property type="entry name" value="RibDG_C"/>
</dbReference>
<dbReference type="PANTHER" id="PTHR38011:SF7">
    <property type="entry name" value="2,5-DIAMINO-6-RIBOSYLAMINO-4(3H)-PYRIMIDINONE 5'-PHOSPHATE REDUCTASE"/>
    <property type="match status" value="1"/>
</dbReference>
<feature type="binding site" evidence="17">
    <location>
        <position position="178"/>
    </location>
    <ligand>
        <name>NADP(+)</name>
        <dbReference type="ChEBI" id="CHEBI:58349"/>
    </ligand>
</feature>